<reference evidence="1" key="1">
    <citation type="submission" date="2018-05" db="EMBL/GenBank/DDBJ databases">
        <authorList>
            <person name="Lanie J.A."/>
            <person name="Ng W.-L."/>
            <person name="Kazmierczak K.M."/>
            <person name="Andrzejewski T.M."/>
            <person name="Davidsen T.M."/>
            <person name="Wayne K.J."/>
            <person name="Tettelin H."/>
            <person name="Glass J.I."/>
            <person name="Rusch D."/>
            <person name="Podicherti R."/>
            <person name="Tsui H.-C.T."/>
            <person name="Winkler M.E."/>
        </authorList>
    </citation>
    <scope>NUCLEOTIDE SEQUENCE</scope>
</reference>
<evidence type="ECO:0000313" key="1">
    <source>
        <dbReference type="EMBL" id="SUZ94530.1"/>
    </source>
</evidence>
<sequence>MVFGEQMRDDIVIRLLNGEPDLETSRFLDRLMELSTLEEAEHQYLIEPFDRSVALVFQMFNSSDLDPWDVDLSSFTEMFNEQIQEAENIDLPSCGRLIRMAWSILRGQASTLIERQERALVFEEDDSWDFESGWEAEFDDADYNFSMGVLTGAADEVLPSIFEGRIHRDESRPVTLGELLLGLQDAGRLAEEQRLREQIAKERREAHQKARARFSGSLHVEDLEGDLRRTWQALKARTEGDLTVGLEEIAEELNQSSIDSGIKEDEARAEAQVTALVSSLFLTHRGYIGLKQEKGKNG</sequence>
<gene>
    <name evidence="1" type="ORF">METZ01_LOCUS47384</name>
</gene>
<accession>A0A381RRM1</accession>
<dbReference type="InterPro" id="IPR003768">
    <property type="entry name" value="ScpA"/>
</dbReference>
<feature type="non-terminal residue" evidence="1">
    <location>
        <position position="298"/>
    </location>
</feature>
<dbReference type="AlphaFoldDB" id="A0A381RRM1"/>
<dbReference type="PANTHER" id="PTHR33969:SF2">
    <property type="entry name" value="SEGREGATION AND CONDENSATION PROTEIN A"/>
    <property type="match status" value="1"/>
</dbReference>
<name>A0A381RRM1_9ZZZZ</name>
<dbReference type="EMBL" id="UINC01002243">
    <property type="protein sequence ID" value="SUZ94530.1"/>
    <property type="molecule type" value="Genomic_DNA"/>
</dbReference>
<proteinExistence type="predicted"/>
<evidence type="ECO:0008006" key="2">
    <source>
        <dbReference type="Google" id="ProtNLM"/>
    </source>
</evidence>
<dbReference type="PANTHER" id="PTHR33969">
    <property type="entry name" value="SEGREGATION AND CONDENSATION PROTEIN A"/>
    <property type="match status" value="1"/>
</dbReference>
<organism evidence="1">
    <name type="scientific">marine metagenome</name>
    <dbReference type="NCBI Taxonomy" id="408172"/>
    <lineage>
        <taxon>unclassified sequences</taxon>
        <taxon>metagenomes</taxon>
        <taxon>ecological metagenomes</taxon>
    </lineage>
</organism>
<protein>
    <recommendedName>
        <fullName evidence="2">Segregation and condensation protein A</fullName>
    </recommendedName>
</protein>